<dbReference type="HOGENOM" id="CLU_035614_1_0_1"/>
<protein>
    <recommendedName>
        <fullName evidence="1">Beta-lactamase-related domain-containing protein</fullName>
    </recommendedName>
</protein>
<dbReference type="InterPro" id="IPR052907">
    <property type="entry name" value="Beta-lactamase/esterase"/>
</dbReference>
<dbReference type="Gene3D" id="3.40.710.10">
    <property type="entry name" value="DD-peptidase/beta-lactamase superfamily"/>
    <property type="match status" value="1"/>
</dbReference>
<feature type="domain" description="Beta-lactamase-related" evidence="1">
    <location>
        <begin position="22"/>
        <end position="368"/>
    </location>
</feature>
<evidence type="ECO:0000313" key="3">
    <source>
        <dbReference type="Proteomes" id="UP000030746"/>
    </source>
</evidence>
<gene>
    <name evidence="2" type="ORF">LOTGIDRAFT_154146</name>
</gene>
<evidence type="ECO:0000313" key="2">
    <source>
        <dbReference type="EMBL" id="ESO89068.1"/>
    </source>
</evidence>
<proteinExistence type="predicted"/>
<dbReference type="OMA" id="TNKPEWR"/>
<organism evidence="2 3">
    <name type="scientific">Lottia gigantea</name>
    <name type="common">Giant owl limpet</name>
    <dbReference type="NCBI Taxonomy" id="225164"/>
    <lineage>
        <taxon>Eukaryota</taxon>
        <taxon>Metazoa</taxon>
        <taxon>Spiralia</taxon>
        <taxon>Lophotrochozoa</taxon>
        <taxon>Mollusca</taxon>
        <taxon>Gastropoda</taxon>
        <taxon>Patellogastropoda</taxon>
        <taxon>Lottioidea</taxon>
        <taxon>Lottiidae</taxon>
        <taxon>Lottia</taxon>
    </lineage>
</organism>
<reference evidence="2 3" key="1">
    <citation type="journal article" date="2013" name="Nature">
        <title>Insights into bilaterian evolution from three spiralian genomes.</title>
        <authorList>
            <person name="Simakov O."/>
            <person name="Marletaz F."/>
            <person name="Cho S.J."/>
            <person name="Edsinger-Gonzales E."/>
            <person name="Havlak P."/>
            <person name="Hellsten U."/>
            <person name="Kuo D.H."/>
            <person name="Larsson T."/>
            <person name="Lv J."/>
            <person name="Arendt D."/>
            <person name="Savage R."/>
            <person name="Osoegawa K."/>
            <person name="de Jong P."/>
            <person name="Grimwood J."/>
            <person name="Chapman J.A."/>
            <person name="Shapiro H."/>
            <person name="Aerts A."/>
            <person name="Otillar R.P."/>
            <person name="Terry A.Y."/>
            <person name="Boore J.L."/>
            <person name="Grigoriev I.V."/>
            <person name="Lindberg D.R."/>
            <person name="Seaver E.C."/>
            <person name="Weisblat D.A."/>
            <person name="Putnam N.H."/>
            <person name="Rokhsar D.S."/>
        </authorList>
    </citation>
    <scope>NUCLEOTIDE SEQUENCE [LARGE SCALE GENOMIC DNA]</scope>
</reference>
<dbReference type="STRING" id="225164.V3ZD84"/>
<keyword evidence="3" id="KW-1185">Reference proteome</keyword>
<dbReference type="Proteomes" id="UP000030746">
    <property type="component" value="Unassembled WGS sequence"/>
</dbReference>
<dbReference type="GeneID" id="20236223"/>
<dbReference type="OrthoDB" id="5946976at2759"/>
<dbReference type="AlphaFoldDB" id="V3ZD84"/>
<dbReference type="PANTHER" id="PTHR43319">
    <property type="entry name" value="BETA-LACTAMASE-RELATED"/>
    <property type="match status" value="1"/>
</dbReference>
<dbReference type="RefSeq" id="XP_009060111.1">
    <property type="nucleotide sequence ID" value="XM_009061863.1"/>
</dbReference>
<dbReference type="InterPro" id="IPR012338">
    <property type="entry name" value="Beta-lactam/transpept-like"/>
</dbReference>
<dbReference type="EMBL" id="KB202619">
    <property type="protein sequence ID" value="ESO89068.1"/>
    <property type="molecule type" value="Genomic_DNA"/>
</dbReference>
<dbReference type="PANTHER" id="PTHR43319:SF3">
    <property type="entry name" value="BETA-LACTAMASE-RELATED DOMAIN-CONTAINING PROTEIN"/>
    <property type="match status" value="1"/>
</dbReference>
<dbReference type="Pfam" id="PF00144">
    <property type="entry name" value="Beta-lactamase"/>
    <property type="match status" value="1"/>
</dbReference>
<sequence length="419" mass="46965">MAQETPAGGFVKSGFEEVEKVFRDNIRSGLEKGGSFAVYYRGELVVNIWGGECDALCRREWKQETVSCIYSCTKTISAVVIAHLVDRGLLKYSEYISTYWPEFGQNGKDKIRLEEFLCHKAGLAGIEDDSYRLSLLVDNPRKLGEILAKQKPLWKPGHQYGYHVHTFALYLDQIVRRVDWKFRGLAQYFGEEIAKEFDLRIDIGLPKKSQYKCAKISINRSDGQLVDTHGEISMSGDPKLLAIVNQGWKHAHIINNPDFMCLPSGSSHGFSTAEALAKFHSILAAGGTLNGKQLISKYTLELMKQPLTKGYDVTTGAQDIFGLGIMIFPVVENDKVTYMFGHSGFGGQIGLSDSQYQVGSAYITNHLNLLSTFKSGVQDSRYLVYQALYKCIHKIEKKIVKRTVFQSLADIQNAVKSKL</sequence>
<accession>V3ZD84</accession>
<name>V3ZD84_LOTGI</name>
<dbReference type="CTD" id="20236223"/>
<dbReference type="InterPro" id="IPR001466">
    <property type="entry name" value="Beta-lactam-related"/>
</dbReference>
<dbReference type="SUPFAM" id="SSF56601">
    <property type="entry name" value="beta-lactamase/transpeptidase-like"/>
    <property type="match status" value="1"/>
</dbReference>
<evidence type="ECO:0000259" key="1">
    <source>
        <dbReference type="Pfam" id="PF00144"/>
    </source>
</evidence>
<dbReference type="KEGG" id="lgi:LOTGIDRAFT_154146"/>